<evidence type="ECO:0000313" key="2">
    <source>
        <dbReference type="EMBL" id="MEN2990971.1"/>
    </source>
</evidence>
<gene>
    <name evidence="2" type="ORF">WG926_21850</name>
</gene>
<dbReference type="EMBL" id="JBBKTW010000009">
    <property type="protein sequence ID" value="MEN2990971.1"/>
    <property type="molecule type" value="Genomic_DNA"/>
</dbReference>
<accession>A0ABU9YQ83</accession>
<organism evidence="2 3">
    <name type="scientific">Tistrella arctica</name>
    <dbReference type="NCBI Taxonomy" id="3133430"/>
    <lineage>
        <taxon>Bacteria</taxon>
        <taxon>Pseudomonadati</taxon>
        <taxon>Pseudomonadota</taxon>
        <taxon>Alphaproteobacteria</taxon>
        <taxon>Geminicoccales</taxon>
        <taxon>Geminicoccaceae</taxon>
        <taxon>Tistrella</taxon>
    </lineage>
</organism>
<dbReference type="SUPFAM" id="SSF54637">
    <property type="entry name" value="Thioesterase/thiol ester dehydrase-isomerase"/>
    <property type="match status" value="1"/>
</dbReference>
<dbReference type="Pfam" id="PF22636">
    <property type="entry name" value="FlK"/>
    <property type="match status" value="1"/>
</dbReference>
<dbReference type="PANTHER" id="PTHR36934">
    <property type="entry name" value="BLR0278 PROTEIN"/>
    <property type="match status" value="1"/>
</dbReference>
<comment type="caution">
    <text evidence="2">The sequence shown here is derived from an EMBL/GenBank/DDBJ whole genome shotgun (WGS) entry which is preliminary data.</text>
</comment>
<dbReference type="Gene3D" id="3.10.129.10">
    <property type="entry name" value="Hotdog Thioesterase"/>
    <property type="match status" value="1"/>
</dbReference>
<dbReference type="PANTHER" id="PTHR36934:SF1">
    <property type="entry name" value="THIOESTERASE DOMAIN-CONTAINING PROTEIN"/>
    <property type="match status" value="1"/>
</dbReference>
<dbReference type="InterPro" id="IPR054485">
    <property type="entry name" value="FlK-like_dom"/>
</dbReference>
<dbReference type="RefSeq" id="WP_173189788.1">
    <property type="nucleotide sequence ID" value="NZ_JBBKTW010000009.1"/>
</dbReference>
<dbReference type="InterPro" id="IPR025540">
    <property type="entry name" value="FlK"/>
</dbReference>
<keyword evidence="3" id="KW-1185">Reference proteome</keyword>
<protein>
    <submittedName>
        <fullName evidence="2">Thioesterase family protein</fullName>
    </submittedName>
</protein>
<dbReference type="PIRSF" id="PIRSF014972">
    <property type="entry name" value="FlK"/>
    <property type="match status" value="1"/>
</dbReference>
<name>A0ABU9YQ83_9PROT</name>
<evidence type="ECO:0000313" key="3">
    <source>
        <dbReference type="Proteomes" id="UP001413721"/>
    </source>
</evidence>
<dbReference type="Proteomes" id="UP001413721">
    <property type="component" value="Unassembled WGS sequence"/>
</dbReference>
<reference evidence="2 3" key="1">
    <citation type="submission" date="2024-03" db="EMBL/GenBank/DDBJ databases">
        <title>High-quality draft genome sequencing of Tistrella sp. BH-R2-4.</title>
        <authorList>
            <person name="Dong C."/>
        </authorList>
    </citation>
    <scope>NUCLEOTIDE SEQUENCE [LARGE SCALE GENOMIC DNA]</scope>
    <source>
        <strain evidence="2 3">BH-R2-4</strain>
    </source>
</reference>
<sequence>MNEFKECLPLEVGVGARERLTVAPFHTVPELDDTWPGFRDMPPVLATAMMIGFVEQTCIEALRPYLRPQQRTVGTHVNVSHLAPTPVGMSFVADVKLVEINSNSLFFTVSCRDEAGLIGEGTHTRAIIDLQRFAQRANEKRERWKYAKATRSI</sequence>
<proteinExistence type="predicted"/>
<feature type="domain" description="Fluoroacetyl-CoA-specific thioesterase-like" evidence="1">
    <location>
        <begin position="34"/>
        <end position="129"/>
    </location>
</feature>
<evidence type="ECO:0000259" key="1">
    <source>
        <dbReference type="Pfam" id="PF22636"/>
    </source>
</evidence>
<dbReference type="InterPro" id="IPR029069">
    <property type="entry name" value="HotDog_dom_sf"/>
</dbReference>